<dbReference type="EMBL" id="JAUEPR010000051">
    <property type="protein sequence ID" value="KAK0471379.1"/>
    <property type="molecule type" value="Genomic_DNA"/>
</dbReference>
<feature type="region of interest" description="Disordered" evidence="1">
    <location>
        <begin position="41"/>
        <end position="67"/>
    </location>
</feature>
<accession>A0AA39NTM8</accession>
<name>A0AA39NTM8_9AGAR</name>
<dbReference type="AlphaFoldDB" id="A0AA39NTM8"/>
<feature type="non-terminal residue" evidence="2">
    <location>
        <position position="97"/>
    </location>
</feature>
<keyword evidence="3" id="KW-1185">Reference proteome</keyword>
<dbReference type="Proteomes" id="UP001175227">
    <property type="component" value="Unassembled WGS sequence"/>
</dbReference>
<protein>
    <submittedName>
        <fullName evidence="2">Uncharacterized protein</fullName>
    </submittedName>
</protein>
<evidence type="ECO:0000313" key="2">
    <source>
        <dbReference type="EMBL" id="KAK0471379.1"/>
    </source>
</evidence>
<organism evidence="2 3">
    <name type="scientific">Armillaria novae-zelandiae</name>
    <dbReference type="NCBI Taxonomy" id="153914"/>
    <lineage>
        <taxon>Eukaryota</taxon>
        <taxon>Fungi</taxon>
        <taxon>Dikarya</taxon>
        <taxon>Basidiomycota</taxon>
        <taxon>Agaricomycotina</taxon>
        <taxon>Agaricomycetes</taxon>
        <taxon>Agaricomycetidae</taxon>
        <taxon>Agaricales</taxon>
        <taxon>Marasmiineae</taxon>
        <taxon>Physalacriaceae</taxon>
        <taxon>Armillaria</taxon>
    </lineage>
</organism>
<sequence length="97" mass="11049">RHSRRGRCGCTNCCHARIEYGCASPHKCFLKAQRLLESLPPKWNPLVDPPTDVEIPPADEDDNEQDEQAKYFTPRLTTKGNLSEAFRIFVDGDECQD</sequence>
<comment type="caution">
    <text evidence="2">The sequence shown here is derived from an EMBL/GenBank/DDBJ whole genome shotgun (WGS) entry which is preliminary data.</text>
</comment>
<feature type="non-terminal residue" evidence="2">
    <location>
        <position position="1"/>
    </location>
</feature>
<reference evidence="2" key="1">
    <citation type="submission" date="2023-06" db="EMBL/GenBank/DDBJ databases">
        <authorList>
            <consortium name="Lawrence Berkeley National Laboratory"/>
            <person name="Ahrendt S."/>
            <person name="Sahu N."/>
            <person name="Indic B."/>
            <person name="Wong-Bajracharya J."/>
            <person name="Merenyi Z."/>
            <person name="Ke H.-M."/>
            <person name="Monk M."/>
            <person name="Kocsube S."/>
            <person name="Drula E."/>
            <person name="Lipzen A."/>
            <person name="Balint B."/>
            <person name="Henrissat B."/>
            <person name="Andreopoulos B."/>
            <person name="Martin F.M."/>
            <person name="Harder C.B."/>
            <person name="Rigling D."/>
            <person name="Ford K.L."/>
            <person name="Foster G.D."/>
            <person name="Pangilinan J."/>
            <person name="Papanicolaou A."/>
            <person name="Barry K."/>
            <person name="LaButti K."/>
            <person name="Viragh M."/>
            <person name="Koriabine M."/>
            <person name="Yan M."/>
            <person name="Riley R."/>
            <person name="Champramary S."/>
            <person name="Plett K.L."/>
            <person name="Tsai I.J."/>
            <person name="Slot J."/>
            <person name="Sipos G."/>
            <person name="Plett J."/>
            <person name="Nagy L.G."/>
            <person name="Grigoriev I.V."/>
        </authorList>
    </citation>
    <scope>NUCLEOTIDE SEQUENCE</scope>
    <source>
        <strain evidence="2">ICMP 16352</strain>
    </source>
</reference>
<evidence type="ECO:0000256" key="1">
    <source>
        <dbReference type="SAM" id="MobiDB-lite"/>
    </source>
</evidence>
<proteinExistence type="predicted"/>
<feature type="compositionally biased region" description="Acidic residues" evidence="1">
    <location>
        <begin position="57"/>
        <end position="66"/>
    </location>
</feature>
<gene>
    <name evidence="2" type="ORF">IW261DRAFT_1299730</name>
</gene>
<evidence type="ECO:0000313" key="3">
    <source>
        <dbReference type="Proteomes" id="UP001175227"/>
    </source>
</evidence>